<dbReference type="Gene3D" id="1.20.1260.10">
    <property type="match status" value="1"/>
</dbReference>
<dbReference type="InterPro" id="IPR005183">
    <property type="entry name" value="DUF305_CopM-like"/>
</dbReference>
<sequence length="170" mass="17730">MSHLRNFLHQAGRHIAGSAICFALLGGGAALAHNGVDHNAPNATGHAAGQQGEPAQPAQPAKAGASDAADNAAALAHEQPFLDGNANAMAKMMSAMHVEPTGNIDRDFVTMMAPHHQGAIDMCVAFLPYATNPQLKRLCQEIIVTQQQEIVAMYLAIGKALPPSTPAPTR</sequence>
<keyword evidence="2" id="KW-0732">Signal</keyword>
<feature type="chain" id="PRO_5014846302" evidence="2">
    <location>
        <begin position="33"/>
        <end position="170"/>
    </location>
</feature>
<evidence type="ECO:0000313" key="5">
    <source>
        <dbReference type="Proteomes" id="UP000233597"/>
    </source>
</evidence>
<evidence type="ECO:0000313" key="4">
    <source>
        <dbReference type="EMBL" id="PKR53629.1"/>
    </source>
</evidence>
<feature type="domain" description="DUF305" evidence="3">
    <location>
        <begin position="75"/>
        <end position="153"/>
    </location>
</feature>
<dbReference type="OrthoDB" id="517560at2"/>
<protein>
    <submittedName>
        <fullName evidence="4">DUF305 domain-containing protein</fullName>
    </submittedName>
</protein>
<proteinExistence type="predicted"/>
<feature type="signal peptide" evidence="2">
    <location>
        <begin position="1"/>
        <end position="32"/>
    </location>
</feature>
<accession>A0A2N3KSR4</accession>
<dbReference type="EMBL" id="NWTK01000008">
    <property type="protein sequence ID" value="PKR53629.1"/>
    <property type="molecule type" value="Genomic_DNA"/>
</dbReference>
<evidence type="ECO:0000256" key="2">
    <source>
        <dbReference type="SAM" id="SignalP"/>
    </source>
</evidence>
<name>A0A2N3KSR4_9PROT</name>
<dbReference type="Proteomes" id="UP000233597">
    <property type="component" value="Unassembled WGS sequence"/>
</dbReference>
<gene>
    <name evidence="4" type="ORF">COO20_13945</name>
</gene>
<feature type="region of interest" description="Disordered" evidence="1">
    <location>
        <begin position="41"/>
        <end position="70"/>
    </location>
</feature>
<dbReference type="RefSeq" id="WP_101267522.1">
    <property type="nucleotide sequence ID" value="NZ_NWTK01000008.1"/>
</dbReference>
<dbReference type="Pfam" id="PF03713">
    <property type="entry name" value="DUF305"/>
    <property type="match status" value="1"/>
</dbReference>
<feature type="compositionally biased region" description="Low complexity" evidence="1">
    <location>
        <begin position="47"/>
        <end position="70"/>
    </location>
</feature>
<dbReference type="InterPro" id="IPR012347">
    <property type="entry name" value="Ferritin-like"/>
</dbReference>
<evidence type="ECO:0000256" key="1">
    <source>
        <dbReference type="SAM" id="MobiDB-lite"/>
    </source>
</evidence>
<organism evidence="4 5">
    <name type="scientific">Thalassospira marina</name>
    <dbReference type="NCBI Taxonomy" id="2048283"/>
    <lineage>
        <taxon>Bacteria</taxon>
        <taxon>Pseudomonadati</taxon>
        <taxon>Pseudomonadota</taxon>
        <taxon>Alphaproteobacteria</taxon>
        <taxon>Rhodospirillales</taxon>
        <taxon>Thalassospiraceae</taxon>
        <taxon>Thalassospira</taxon>
    </lineage>
</organism>
<reference evidence="4 5" key="1">
    <citation type="submission" date="2017-09" db="EMBL/GenBank/DDBJ databases">
        <title>Biodiversity and function of Thalassospira species in the particle-attached aromatic-hydrocarbon-degrading consortia from the surface seawater of the South China Sea.</title>
        <authorList>
            <person name="Dong C."/>
            <person name="Liu R."/>
            <person name="Shao Z."/>
        </authorList>
    </citation>
    <scope>NUCLEOTIDE SEQUENCE [LARGE SCALE GENOMIC DNA]</scope>
    <source>
        <strain evidence="4 5">CSC1P2</strain>
    </source>
</reference>
<dbReference type="PANTHER" id="PTHR36933">
    <property type="entry name" value="SLL0788 PROTEIN"/>
    <property type="match status" value="1"/>
</dbReference>
<evidence type="ECO:0000259" key="3">
    <source>
        <dbReference type="Pfam" id="PF03713"/>
    </source>
</evidence>
<dbReference type="AlphaFoldDB" id="A0A2N3KSR4"/>
<dbReference type="PANTHER" id="PTHR36933:SF1">
    <property type="entry name" value="SLL0788 PROTEIN"/>
    <property type="match status" value="1"/>
</dbReference>
<comment type="caution">
    <text evidence="4">The sequence shown here is derived from an EMBL/GenBank/DDBJ whole genome shotgun (WGS) entry which is preliminary data.</text>
</comment>